<dbReference type="AlphaFoldDB" id="A0A0M0HU87"/>
<comment type="caution">
    <text evidence="1">The sequence shown here is derived from an EMBL/GenBank/DDBJ whole genome shotgun (WGS) entry which is preliminary data.</text>
</comment>
<keyword evidence="2" id="KW-1185">Reference proteome</keyword>
<evidence type="ECO:0000313" key="2">
    <source>
        <dbReference type="Proteomes" id="UP000037530"/>
    </source>
</evidence>
<gene>
    <name evidence="1" type="ORF">AKJ31_21560</name>
</gene>
<dbReference type="STRING" id="171383.AKJ31_21560"/>
<dbReference type="Proteomes" id="UP000037530">
    <property type="component" value="Unassembled WGS sequence"/>
</dbReference>
<name>A0A0M0HU87_9VIBR</name>
<accession>A0A0M0HU87</accession>
<protein>
    <submittedName>
        <fullName evidence="1">Uncharacterized protein</fullName>
    </submittedName>
</protein>
<dbReference type="RefSeq" id="WP_017190623.1">
    <property type="nucleotide sequence ID" value="NZ_LHPI01000037.1"/>
</dbReference>
<sequence>MGYFIGHRQYVKSELQIQIESEKLELKKRLAKEKWDSQWITVWRLKRFRLWTDQAIVRWLGKPKTKGKYRVFSVDDVRIVEAEKDFKDWLAPRLTRKLLKDEFFNINKL</sequence>
<organism evidence="1 2">
    <name type="scientific">Vibrio hepatarius</name>
    <dbReference type="NCBI Taxonomy" id="171383"/>
    <lineage>
        <taxon>Bacteria</taxon>
        <taxon>Pseudomonadati</taxon>
        <taxon>Pseudomonadota</taxon>
        <taxon>Gammaproteobacteria</taxon>
        <taxon>Vibrionales</taxon>
        <taxon>Vibrionaceae</taxon>
        <taxon>Vibrio</taxon>
        <taxon>Vibrio oreintalis group</taxon>
    </lineage>
</organism>
<dbReference type="OrthoDB" id="5890741at2"/>
<proteinExistence type="predicted"/>
<dbReference type="PATRIC" id="fig|171383.3.peg.4395"/>
<evidence type="ECO:0000313" key="1">
    <source>
        <dbReference type="EMBL" id="KOO05193.1"/>
    </source>
</evidence>
<reference evidence="2" key="1">
    <citation type="submission" date="2015-08" db="EMBL/GenBank/DDBJ databases">
        <title>Vibrio galatheae sp. nov., a novel member of the Vibrionaceae family isolated from the Solomon Islands.</title>
        <authorList>
            <person name="Giubergia S."/>
            <person name="Machado H."/>
            <person name="Mateiu R.V."/>
            <person name="Gram L."/>
        </authorList>
    </citation>
    <scope>NUCLEOTIDE SEQUENCE [LARGE SCALE GENOMIC DNA]</scope>
    <source>
        <strain evidence="2">DSM 19134</strain>
    </source>
</reference>
<dbReference type="EMBL" id="LHPI01000037">
    <property type="protein sequence ID" value="KOO05193.1"/>
    <property type="molecule type" value="Genomic_DNA"/>
</dbReference>